<reference evidence="1 2" key="1">
    <citation type="submission" date="2024-11" db="EMBL/GenBank/DDBJ databases">
        <title>A near-complete genome assembly of Cinchona calisaya.</title>
        <authorList>
            <person name="Lian D.C."/>
            <person name="Zhao X.W."/>
            <person name="Wei L."/>
        </authorList>
    </citation>
    <scope>NUCLEOTIDE SEQUENCE [LARGE SCALE GENOMIC DNA]</scope>
    <source>
        <tissue evidence="1">Nenye</tissue>
    </source>
</reference>
<dbReference type="AlphaFoldDB" id="A0ABD3A5D7"/>
<dbReference type="EMBL" id="JBJUIK010000006">
    <property type="protein sequence ID" value="KAL3525750.1"/>
    <property type="molecule type" value="Genomic_DNA"/>
</dbReference>
<dbReference type="PANTHER" id="PTHR34724:SF2">
    <property type="entry name" value="OS12G0596101 PROTEIN"/>
    <property type="match status" value="1"/>
</dbReference>
<dbReference type="PANTHER" id="PTHR34724">
    <property type="entry name" value="OS12G0596101 PROTEIN"/>
    <property type="match status" value="1"/>
</dbReference>
<protein>
    <submittedName>
        <fullName evidence="1">Uncharacterized protein</fullName>
    </submittedName>
</protein>
<accession>A0ABD3A5D7</accession>
<name>A0ABD3A5D7_9GENT</name>
<evidence type="ECO:0000313" key="1">
    <source>
        <dbReference type="EMBL" id="KAL3525750.1"/>
    </source>
</evidence>
<evidence type="ECO:0000313" key="2">
    <source>
        <dbReference type="Proteomes" id="UP001630127"/>
    </source>
</evidence>
<organism evidence="1 2">
    <name type="scientific">Cinchona calisaya</name>
    <dbReference type="NCBI Taxonomy" id="153742"/>
    <lineage>
        <taxon>Eukaryota</taxon>
        <taxon>Viridiplantae</taxon>
        <taxon>Streptophyta</taxon>
        <taxon>Embryophyta</taxon>
        <taxon>Tracheophyta</taxon>
        <taxon>Spermatophyta</taxon>
        <taxon>Magnoliopsida</taxon>
        <taxon>eudicotyledons</taxon>
        <taxon>Gunneridae</taxon>
        <taxon>Pentapetalae</taxon>
        <taxon>asterids</taxon>
        <taxon>lamiids</taxon>
        <taxon>Gentianales</taxon>
        <taxon>Rubiaceae</taxon>
        <taxon>Cinchonoideae</taxon>
        <taxon>Cinchoneae</taxon>
        <taxon>Cinchona</taxon>
    </lineage>
</organism>
<gene>
    <name evidence="1" type="ORF">ACH5RR_014122</name>
</gene>
<proteinExistence type="predicted"/>
<comment type="caution">
    <text evidence="1">The sequence shown here is derived from an EMBL/GenBank/DDBJ whole genome shotgun (WGS) entry which is preliminary data.</text>
</comment>
<keyword evidence="2" id="KW-1185">Reference proteome</keyword>
<sequence length="239" mass="26441">MEMLDVARAIVEKHTMEKVDILFALAYVAMERDANETSLSDHLNQTVDILLSCALINLIFFFNMRIQNFRICLSLEIGSKPEEAIPYCKKAISICNSSTSQSVTSLADKRLKIVEIETPCGLAYGLKKKLKDLHQLVLNKTYFLSDIFGKVSAKARDIEKLLLLLLFDEPFTDGASCKQCGKISWGGCGKHLTTLYSNIEKGKHCMCRPWPGVVIPSESKQEQVSASATVAATAANTKS</sequence>
<dbReference type="Proteomes" id="UP001630127">
    <property type="component" value="Unassembled WGS sequence"/>
</dbReference>